<evidence type="ECO:0000313" key="3">
    <source>
        <dbReference type="Proteomes" id="UP000694402"/>
    </source>
</evidence>
<reference evidence="3" key="1">
    <citation type="journal article" date="2018" name="PLoS ONE">
        <title>Chinook salmon (Oncorhynchus tshawytscha) genome and transcriptome.</title>
        <authorList>
            <person name="Christensen K.A."/>
            <person name="Leong J.S."/>
            <person name="Sakhrani D."/>
            <person name="Biagi C.A."/>
            <person name="Minkley D.R."/>
            <person name="Withler R.E."/>
            <person name="Rondeau E.B."/>
            <person name="Koop B.F."/>
            <person name="Devlin R.H."/>
        </authorList>
    </citation>
    <scope>NUCLEOTIDE SEQUENCE [LARGE SCALE GENOMIC DNA]</scope>
</reference>
<protein>
    <recommendedName>
        <fullName evidence="4">Secreted protein</fullName>
    </recommendedName>
</protein>
<feature type="region of interest" description="Disordered" evidence="1">
    <location>
        <begin position="70"/>
        <end position="102"/>
    </location>
</feature>
<sequence>MFQHLVESLPRRVGAVIAAMFQHLVESLPRRVEAVTHHCMWTAPRLLRGMCQRLTACNGHLNHVYTDRQAGRQAGRGRQAEAGRQAGRQAGNHPLSHTHRHTCSILPMPHGHRSSIYLHVHNI</sequence>
<accession>A0AAZ3SAP0</accession>
<evidence type="ECO:0000256" key="1">
    <source>
        <dbReference type="SAM" id="MobiDB-lite"/>
    </source>
</evidence>
<dbReference type="Proteomes" id="UP000694402">
    <property type="component" value="Unassembled WGS sequence"/>
</dbReference>
<keyword evidence="3" id="KW-1185">Reference proteome</keyword>
<organism evidence="2 3">
    <name type="scientific">Oncorhynchus tshawytscha</name>
    <name type="common">Chinook salmon</name>
    <name type="synonym">Salmo tshawytscha</name>
    <dbReference type="NCBI Taxonomy" id="74940"/>
    <lineage>
        <taxon>Eukaryota</taxon>
        <taxon>Metazoa</taxon>
        <taxon>Chordata</taxon>
        <taxon>Craniata</taxon>
        <taxon>Vertebrata</taxon>
        <taxon>Euteleostomi</taxon>
        <taxon>Actinopterygii</taxon>
        <taxon>Neopterygii</taxon>
        <taxon>Teleostei</taxon>
        <taxon>Protacanthopterygii</taxon>
        <taxon>Salmoniformes</taxon>
        <taxon>Salmonidae</taxon>
        <taxon>Salmoninae</taxon>
        <taxon>Oncorhynchus</taxon>
    </lineage>
</organism>
<evidence type="ECO:0008006" key="4">
    <source>
        <dbReference type="Google" id="ProtNLM"/>
    </source>
</evidence>
<reference evidence="2" key="3">
    <citation type="submission" date="2025-09" db="UniProtKB">
        <authorList>
            <consortium name="Ensembl"/>
        </authorList>
    </citation>
    <scope>IDENTIFICATION</scope>
</reference>
<dbReference type="Ensembl" id="ENSOTST00005167104.1">
    <property type="protein sequence ID" value="ENSOTSP00005150132.1"/>
    <property type="gene ID" value="ENSOTSG00005055848.1"/>
</dbReference>
<dbReference type="GeneTree" id="ENSGT01120000277843"/>
<feature type="compositionally biased region" description="Low complexity" evidence="1">
    <location>
        <begin position="71"/>
        <end position="91"/>
    </location>
</feature>
<dbReference type="AlphaFoldDB" id="A0AAZ3SAP0"/>
<reference evidence="2" key="2">
    <citation type="submission" date="2025-08" db="UniProtKB">
        <authorList>
            <consortium name="Ensembl"/>
        </authorList>
    </citation>
    <scope>IDENTIFICATION</scope>
</reference>
<evidence type="ECO:0000313" key="2">
    <source>
        <dbReference type="Ensembl" id="ENSOTSP00005150132.1"/>
    </source>
</evidence>
<name>A0AAZ3SAP0_ONCTS</name>
<proteinExistence type="predicted"/>